<proteinExistence type="predicted"/>
<gene>
    <name evidence="1" type="ORF">Tco_0874901</name>
</gene>
<feature type="non-terminal residue" evidence="1">
    <location>
        <position position="1"/>
    </location>
</feature>
<organism evidence="1 2">
    <name type="scientific">Tanacetum coccineum</name>
    <dbReference type="NCBI Taxonomy" id="301880"/>
    <lineage>
        <taxon>Eukaryota</taxon>
        <taxon>Viridiplantae</taxon>
        <taxon>Streptophyta</taxon>
        <taxon>Embryophyta</taxon>
        <taxon>Tracheophyta</taxon>
        <taxon>Spermatophyta</taxon>
        <taxon>Magnoliopsida</taxon>
        <taxon>eudicotyledons</taxon>
        <taxon>Gunneridae</taxon>
        <taxon>Pentapetalae</taxon>
        <taxon>asterids</taxon>
        <taxon>campanulids</taxon>
        <taxon>Asterales</taxon>
        <taxon>Asteraceae</taxon>
        <taxon>Asteroideae</taxon>
        <taxon>Anthemideae</taxon>
        <taxon>Anthemidinae</taxon>
        <taxon>Tanacetum</taxon>
    </lineage>
</organism>
<sequence>SLYNIGPAGGRLTFQKTTDPFDEALCASLARHPFEAQTFPDPILYLAGLASSWEYAPSVPLIFIDEEEASFINFMKRPGQNPTFSMRPAGQPIDVGSPFMDYLKSIYDNDQGEISSVSKSRYVTGLELAVVGDSPSKKGAGSADGSKKRCSIDVAFDEGATVIKLIVAGNSSKHEAKRWEQEGLRRISSWGSIPPLPTSAPKGVGKHSRVLARHLESSEASHDPFILDVQEAYSAHNVLSGLHCPSLKNKPHSLSLDDLANIYDVHALHLAVVGNMLTNKSRIVSRDYSKLKDDFISLRSKNGFLEHEMSKLEEVSDELDMLRPSVEEVEHLSKRFQDSKALNEVHGLGSSWDFKDVDDYNPDSEKIFNEAAEAFYKLEFPYISLLVEKVGQSPGLLAAVDPPTIQEVVPL</sequence>
<evidence type="ECO:0000313" key="1">
    <source>
        <dbReference type="EMBL" id="GJT16195.1"/>
    </source>
</evidence>
<reference evidence="1" key="2">
    <citation type="submission" date="2022-01" db="EMBL/GenBank/DDBJ databases">
        <authorList>
            <person name="Yamashiro T."/>
            <person name="Shiraishi A."/>
            <person name="Satake H."/>
            <person name="Nakayama K."/>
        </authorList>
    </citation>
    <scope>NUCLEOTIDE SEQUENCE</scope>
</reference>
<accession>A0ABQ5BMX6</accession>
<reference evidence="1" key="1">
    <citation type="journal article" date="2022" name="Int. J. Mol. Sci.">
        <title>Draft Genome of Tanacetum Coccineum: Genomic Comparison of Closely Related Tanacetum-Family Plants.</title>
        <authorList>
            <person name="Yamashiro T."/>
            <person name="Shiraishi A."/>
            <person name="Nakayama K."/>
            <person name="Satake H."/>
        </authorList>
    </citation>
    <scope>NUCLEOTIDE SEQUENCE</scope>
</reference>
<dbReference type="EMBL" id="BQNB010013456">
    <property type="protein sequence ID" value="GJT16195.1"/>
    <property type="molecule type" value="Genomic_DNA"/>
</dbReference>
<name>A0ABQ5BMX6_9ASTR</name>
<comment type="caution">
    <text evidence="1">The sequence shown here is derived from an EMBL/GenBank/DDBJ whole genome shotgun (WGS) entry which is preliminary data.</text>
</comment>
<evidence type="ECO:0000313" key="2">
    <source>
        <dbReference type="Proteomes" id="UP001151760"/>
    </source>
</evidence>
<protein>
    <submittedName>
        <fullName evidence="1">Uncharacterized protein</fullName>
    </submittedName>
</protein>
<keyword evidence="2" id="KW-1185">Reference proteome</keyword>
<dbReference type="Proteomes" id="UP001151760">
    <property type="component" value="Unassembled WGS sequence"/>
</dbReference>